<sequence>MMLPTVVAAIIFLILAYGYFAERFWIRKTKIAFGNYFNIKFAHLSDIHFSRESIREKKILEILQEESIDLIFITGDIVNYRKKFVGYDYLKKIVELRKPVYFVFGNWDYKVKDLNKLRTDLKNLHIIVLEDEHVIYEKDNIKINIVGISDPYTKRANLVKAVKGIDKSLYTILLSHSPDIFYEGRDEGINLILSGHMHGGQIKLPFVKFALYAPSKYGSRFLYGLFKEKNTTMYVNKGIGESHFPIRICAKPEILIGKI</sequence>
<dbReference type="PANTHER" id="PTHR31302:SF31">
    <property type="entry name" value="PHOSPHODIESTERASE YAEI"/>
    <property type="match status" value="1"/>
</dbReference>
<accession>A0A7U6JFW0</accession>
<dbReference type="OrthoDB" id="9780884at2"/>
<dbReference type="InterPro" id="IPR051158">
    <property type="entry name" value="Metallophosphoesterase_sf"/>
</dbReference>
<organism evidence="4 5">
    <name type="scientific">Caldisericum exile (strain DSM 21853 / NBRC 104410 / AZM16c01)</name>
    <dbReference type="NCBI Taxonomy" id="511051"/>
    <lineage>
        <taxon>Bacteria</taxon>
        <taxon>Pseudomonadati</taxon>
        <taxon>Caldisericota/Cryosericota group</taxon>
        <taxon>Caldisericota</taxon>
        <taxon>Caldisericia</taxon>
        <taxon>Caldisericales</taxon>
        <taxon>Caldisericaceae</taxon>
        <taxon>Caldisericum</taxon>
    </lineage>
</organism>
<dbReference type="AlphaFoldDB" id="A0A7U6JFW0"/>
<name>A0A7U6JFW0_CALEA</name>
<dbReference type="CDD" id="cd07385">
    <property type="entry name" value="MPP_YkuE_C"/>
    <property type="match status" value="1"/>
</dbReference>
<keyword evidence="1" id="KW-0479">Metal-binding</keyword>
<evidence type="ECO:0000313" key="4">
    <source>
        <dbReference type="EMBL" id="BAL80675.1"/>
    </source>
</evidence>
<dbReference type="KEGG" id="cex:CSE_05490"/>
<protein>
    <submittedName>
        <fullName evidence="4">Hydrolase</fullName>
    </submittedName>
</protein>
<proteinExistence type="predicted"/>
<dbReference type="SUPFAM" id="SSF56300">
    <property type="entry name" value="Metallo-dependent phosphatases"/>
    <property type="match status" value="1"/>
</dbReference>
<dbReference type="GO" id="GO:0046872">
    <property type="term" value="F:metal ion binding"/>
    <property type="evidence" value="ECO:0007669"/>
    <property type="project" value="UniProtKB-KW"/>
</dbReference>
<dbReference type="InterPro" id="IPR029052">
    <property type="entry name" value="Metallo-depent_PP-like"/>
</dbReference>
<dbReference type="InterPro" id="IPR004843">
    <property type="entry name" value="Calcineurin-like_PHP"/>
</dbReference>
<dbReference type="GO" id="GO:0008758">
    <property type="term" value="F:UDP-2,3-diacylglucosamine hydrolase activity"/>
    <property type="evidence" value="ECO:0007669"/>
    <property type="project" value="TreeGrafter"/>
</dbReference>
<evidence type="ECO:0000256" key="1">
    <source>
        <dbReference type="ARBA" id="ARBA00022723"/>
    </source>
</evidence>
<dbReference type="Pfam" id="PF00149">
    <property type="entry name" value="Metallophos"/>
    <property type="match status" value="1"/>
</dbReference>
<dbReference type="GO" id="GO:0016020">
    <property type="term" value="C:membrane"/>
    <property type="evidence" value="ECO:0007669"/>
    <property type="project" value="GOC"/>
</dbReference>
<feature type="domain" description="Calcineurin-like phosphoesterase" evidence="3">
    <location>
        <begin position="39"/>
        <end position="199"/>
    </location>
</feature>
<evidence type="ECO:0000256" key="2">
    <source>
        <dbReference type="ARBA" id="ARBA00022801"/>
    </source>
</evidence>
<reference evidence="4 5" key="1">
    <citation type="submission" date="2011-01" db="EMBL/GenBank/DDBJ databases">
        <title>Whole genome sequence of Caldisericum exile AZM16c01.</title>
        <authorList>
            <person name="Narita-Yamada S."/>
            <person name="Kawakoshi A."/>
            <person name="Nakamura S."/>
            <person name="Sasagawa M."/>
            <person name="Fukada J."/>
            <person name="Sekine M."/>
            <person name="Kato Y."/>
            <person name="Fukai R."/>
            <person name="Sasaki K."/>
            <person name="Hanamaki A."/>
            <person name="Narita H."/>
            <person name="Konno Y."/>
            <person name="Mori K."/>
            <person name="Yamazaki S."/>
            <person name="Suzuki K."/>
            <person name="Fujita N."/>
        </authorList>
    </citation>
    <scope>NUCLEOTIDE SEQUENCE [LARGE SCALE GENOMIC DNA]</scope>
    <source>
        <strain evidence="5">DSM 21853 / NBRC 104410 / AZM16c01</strain>
    </source>
</reference>
<dbReference type="PANTHER" id="PTHR31302">
    <property type="entry name" value="TRANSMEMBRANE PROTEIN WITH METALLOPHOSPHOESTERASE DOMAIN-RELATED"/>
    <property type="match status" value="1"/>
</dbReference>
<dbReference type="Gene3D" id="3.60.21.10">
    <property type="match status" value="1"/>
</dbReference>
<evidence type="ECO:0000259" key="3">
    <source>
        <dbReference type="Pfam" id="PF00149"/>
    </source>
</evidence>
<keyword evidence="5" id="KW-1185">Reference proteome</keyword>
<evidence type="ECO:0000313" key="5">
    <source>
        <dbReference type="Proteomes" id="UP000004793"/>
    </source>
</evidence>
<dbReference type="EMBL" id="AP012051">
    <property type="protein sequence ID" value="BAL80675.1"/>
    <property type="molecule type" value="Genomic_DNA"/>
</dbReference>
<dbReference type="Proteomes" id="UP000004793">
    <property type="component" value="Chromosome"/>
</dbReference>
<dbReference type="GO" id="GO:0009245">
    <property type="term" value="P:lipid A biosynthetic process"/>
    <property type="evidence" value="ECO:0007669"/>
    <property type="project" value="TreeGrafter"/>
</dbReference>
<dbReference type="RefSeq" id="WP_014453079.1">
    <property type="nucleotide sequence ID" value="NC_017096.1"/>
</dbReference>
<gene>
    <name evidence="4" type="ordered locus">CSE_05490</name>
</gene>
<keyword evidence="2 4" id="KW-0378">Hydrolase</keyword>